<evidence type="ECO:0000259" key="3">
    <source>
        <dbReference type="Pfam" id="PF13649"/>
    </source>
</evidence>
<dbReference type="Pfam" id="PF13649">
    <property type="entry name" value="Methyltransf_25"/>
    <property type="match status" value="1"/>
</dbReference>
<dbReference type="AlphaFoldDB" id="A0A9D2LI27"/>
<dbReference type="InterPro" id="IPR041698">
    <property type="entry name" value="Methyltransf_25"/>
</dbReference>
<keyword evidence="2" id="KW-0808">Transferase</keyword>
<dbReference type="InterPro" id="IPR029063">
    <property type="entry name" value="SAM-dependent_MTases_sf"/>
</dbReference>
<dbReference type="Proteomes" id="UP000823824">
    <property type="component" value="Unassembled WGS sequence"/>
</dbReference>
<proteinExistence type="predicted"/>
<dbReference type="PANTHER" id="PTHR43861">
    <property type="entry name" value="TRANS-ACONITATE 2-METHYLTRANSFERASE-RELATED"/>
    <property type="match status" value="1"/>
</dbReference>
<dbReference type="GO" id="GO:0032259">
    <property type="term" value="P:methylation"/>
    <property type="evidence" value="ECO:0007669"/>
    <property type="project" value="UniProtKB-KW"/>
</dbReference>
<gene>
    <name evidence="4" type="ORF">H9787_02860</name>
</gene>
<evidence type="ECO:0000313" key="4">
    <source>
        <dbReference type="EMBL" id="HJB12640.1"/>
    </source>
</evidence>
<evidence type="ECO:0000256" key="1">
    <source>
        <dbReference type="ARBA" id="ARBA00022603"/>
    </source>
</evidence>
<evidence type="ECO:0000256" key="2">
    <source>
        <dbReference type="ARBA" id="ARBA00022679"/>
    </source>
</evidence>
<name>A0A9D2LI27_9FIRM</name>
<feature type="domain" description="Methyltransferase" evidence="3">
    <location>
        <begin position="41"/>
        <end position="136"/>
    </location>
</feature>
<organism evidence="4 5">
    <name type="scientific">Candidatus Oscillibacter excrementigallinarum</name>
    <dbReference type="NCBI Taxonomy" id="2838716"/>
    <lineage>
        <taxon>Bacteria</taxon>
        <taxon>Bacillati</taxon>
        <taxon>Bacillota</taxon>
        <taxon>Clostridia</taxon>
        <taxon>Eubacteriales</taxon>
        <taxon>Oscillospiraceae</taxon>
        <taxon>Oscillibacter</taxon>
    </lineage>
</organism>
<evidence type="ECO:0000313" key="5">
    <source>
        <dbReference type="Proteomes" id="UP000823824"/>
    </source>
</evidence>
<comment type="caution">
    <text evidence="4">The sequence shown here is derived from an EMBL/GenBank/DDBJ whole genome shotgun (WGS) entry which is preliminary data.</text>
</comment>
<dbReference type="EMBL" id="DWZJ01000022">
    <property type="protein sequence ID" value="HJB12640.1"/>
    <property type="molecule type" value="Genomic_DNA"/>
</dbReference>
<dbReference type="Gene3D" id="3.40.50.150">
    <property type="entry name" value="Vaccinia Virus protein VP39"/>
    <property type="match status" value="1"/>
</dbReference>
<reference evidence="4" key="1">
    <citation type="journal article" date="2021" name="PeerJ">
        <title>Extensive microbial diversity within the chicken gut microbiome revealed by metagenomics and culture.</title>
        <authorList>
            <person name="Gilroy R."/>
            <person name="Ravi A."/>
            <person name="Getino M."/>
            <person name="Pursley I."/>
            <person name="Horton D.L."/>
            <person name="Alikhan N.F."/>
            <person name="Baker D."/>
            <person name="Gharbi K."/>
            <person name="Hall N."/>
            <person name="Watson M."/>
            <person name="Adriaenssens E.M."/>
            <person name="Foster-Nyarko E."/>
            <person name="Jarju S."/>
            <person name="Secka A."/>
            <person name="Antonio M."/>
            <person name="Oren A."/>
            <person name="Chaudhuri R.R."/>
            <person name="La Ragione R."/>
            <person name="Hildebrand F."/>
            <person name="Pallen M.J."/>
        </authorList>
    </citation>
    <scope>NUCLEOTIDE SEQUENCE</scope>
    <source>
        <strain evidence="4">ChiBcec18-1249</strain>
    </source>
</reference>
<sequence>MSSYDALASSYDGLMVDVEYRRRADYLTRQFRRSALPVETVLDLACGTGTIACLLAERGYQVVATDGSEEMLTQAAQKAAALERPPLFLHQSMPRLRLGMTVDAAISTLDALNYLTRRADLRETLERVYRWLRPGGLFLFDVNTPYKLRRMDGQVYLDETEESFCVWRTFYAPGRKTCTYQVDLFQLNGDGTWDRAFEEHRERAWEREELEAYLAEAGFGPVTVTGDLTGRPPAPEEDRWIFHCQKPFNSR</sequence>
<dbReference type="PANTHER" id="PTHR43861:SF1">
    <property type="entry name" value="TRANS-ACONITATE 2-METHYLTRANSFERASE"/>
    <property type="match status" value="1"/>
</dbReference>
<protein>
    <submittedName>
        <fullName evidence="4">Class I SAM-dependent methyltransferase</fullName>
    </submittedName>
</protein>
<dbReference type="SUPFAM" id="SSF53335">
    <property type="entry name" value="S-adenosyl-L-methionine-dependent methyltransferases"/>
    <property type="match status" value="1"/>
</dbReference>
<dbReference type="CDD" id="cd02440">
    <property type="entry name" value="AdoMet_MTases"/>
    <property type="match status" value="1"/>
</dbReference>
<keyword evidence="1 4" id="KW-0489">Methyltransferase</keyword>
<dbReference type="Gene3D" id="2.20.25.110">
    <property type="entry name" value="S-adenosyl-L-methionine-dependent methyltransferases"/>
    <property type="match status" value="1"/>
</dbReference>
<accession>A0A9D2LI27</accession>
<dbReference type="GO" id="GO:0008168">
    <property type="term" value="F:methyltransferase activity"/>
    <property type="evidence" value="ECO:0007669"/>
    <property type="project" value="UniProtKB-KW"/>
</dbReference>
<reference evidence="4" key="2">
    <citation type="submission" date="2021-04" db="EMBL/GenBank/DDBJ databases">
        <authorList>
            <person name="Gilroy R."/>
        </authorList>
    </citation>
    <scope>NUCLEOTIDE SEQUENCE</scope>
    <source>
        <strain evidence="4">ChiBcec18-1249</strain>
    </source>
</reference>